<dbReference type="PANTHER" id="PTHR13903">
    <property type="entry name" value="PIRIN-RELATED"/>
    <property type="match status" value="1"/>
</dbReference>
<reference evidence="7 8" key="1">
    <citation type="submission" date="2019-07" db="EMBL/GenBank/DDBJ databases">
        <title>Analysis of the biochemical properties, biological activity and biotechnological potential of siderophores and biosurfactants produced by Antarctic psychrotolerant bacteria.</title>
        <authorList>
            <person name="Styczynski M."/>
            <person name="Krucon T."/>
            <person name="Decewicz P."/>
            <person name="Dziewit L."/>
        </authorList>
    </citation>
    <scope>NUCLEOTIDE SEQUENCE [LARGE SCALE GENOMIC DNA]</scope>
    <source>
        <strain evidence="7 8">ANT_H27</strain>
    </source>
</reference>
<evidence type="ECO:0000259" key="6">
    <source>
        <dbReference type="Pfam" id="PF05726"/>
    </source>
</evidence>
<dbReference type="InterPro" id="IPR014710">
    <property type="entry name" value="RmlC-like_jellyroll"/>
</dbReference>
<feature type="binding site" evidence="2">
    <location>
        <position position="79"/>
    </location>
    <ligand>
        <name>Fe cation</name>
        <dbReference type="ChEBI" id="CHEBI:24875"/>
    </ligand>
</feature>
<dbReference type="Proteomes" id="UP000323856">
    <property type="component" value="Unassembled WGS sequence"/>
</dbReference>
<evidence type="ECO:0000313" key="7">
    <source>
        <dbReference type="EMBL" id="KAA0979352.1"/>
    </source>
</evidence>
<dbReference type="Pfam" id="PF05726">
    <property type="entry name" value="Pirin_C"/>
    <property type="match status" value="1"/>
</dbReference>
<comment type="caution">
    <text evidence="7">The sequence shown here is derived from an EMBL/GenBank/DDBJ whole genome shotgun (WGS) entry which is preliminary data.</text>
</comment>
<evidence type="ECO:0000256" key="3">
    <source>
        <dbReference type="RuleBase" id="RU003457"/>
    </source>
</evidence>
<feature type="binding site" evidence="2">
    <location>
        <position position="77"/>
    </location>
    <ligand>
        <name>Fe cation</name>
        <dbReference type="ChEBI" id="CHEBI:24875"/>
    </ligand>
</feature>
<dbReference type="OrthoDB" id="9780903at2"/>
<keyword evidence="2" id="KW-0479">Metal-binding</keyword>
<accession>A0A5B0ELQ0</accession>
<evidence type="ECO:0000256" key="4">
    <source>
        <dbReference type="SAM" id="MobiDB-lite"/>
    </source>
</evidence>
<dbReference type="InterPro" id="IPR008778">
    <property type="entry name" value="Pirin_C_dom"/>
</dbReference>
<dbReference type="InterPro" id="IPR003829">
    <property type="entry name" value="Pirin_N_dom"/>
</dbReference>
<evidence type="ECO:0000313" key="8">
    <source>
        <dbReference type="Proteomes" id="UP000323856"/>
    </source>
</evidence>
<dbReference type="EMBL" id="VOBL01000002">
    <property type="protein sequence ID" value="KAA0979352.1"/>
    <property type="molecule type" value="Genomic_DNA"/>
</dbReference>
<evidence type="ECO:0000259" key="5">
    <source>
        <dbReference type="Pfam" id="PF02678"/>
    </source>
</evidence>
<dbReference type="GO" id="GO:0046872">
    <property type="term" value="F:metal ion binding"/>
    <property type="evidence" value="ECO:0007669"/>
    <property type="project" value="UniProtKB-KW"/>
</dbReference>
<feature type="compositionally biased region" description="Low complexity" evidence="4">
    <location>
        <begin position="326"/>
        <end position="335"/>
    </location>
</feature>
<proteinExistence type="inferred from homology"/>
<dbReference type="SUPFAM" id="SSF51182">
    <property type="entry name" value="RmlC-like cupins"/>
    <property type="match status" value="1"/>
</dbReference>
<dbReference type="PIRSF" id="PIRSF006232">
    <property type="entry name" value="Pirin"/>
    <property type="match status" value="1"/>
</dbReference>
<dbReference type="RefSeq" id="WP_149618596.1">
    <property type="nucleotide sequence ID" value="NZ_VOBL01000002.1"/>
</dbReference>
<feature type="binding site" evidence="2">
    <location>
        <position position="123"/>
    </location>
    <ligand>
        <name>Fe cation</name>
        <dbReference type="ChEBI" id="CHEBI:24875"/>
    </ligand>
</feature>
<gene>
    <name evidence="7" type="ORF">FQ154_02705</name>
</gene>
<keyword evidence="2" id="KW-0408">Iron</keyword>
<dbReference type="AlphaFoldDB" id="A0A5B0ELQ0"/>
<dbReference type="Pfam" id="PF02678">
    <property type="entry name" value="Pirin"/>
    <property type="match status" value="1"/>
</dbReference>
<dbReference type="CDD" id="cd02909">
    <property type="entry name" value="cupin_pirin_N"/>
    <property type="match status" value="1"/>
</dbReference>
<evidence type="ECO:0000256" key="2">
    <source>
        <dbReference type="PIRSR" id="PIRSR006232-1"/>
    </source>
</evidence>
<name>A0A5B0ELQ0_9MICC</name>
<feature type="domain" description="Pirin N-terminal" evidence="5">
    <location>
        <begin position="39"/>
        <end position="139"/>
    </location>
</feature>
<feature type="binding site" evidence="2">
    <location>
        <position position="121"/>
    </location>
    <ligand>
        <name>Fe cation</name>
        <dbReference type="ChEBI" id="CHEBI:24875"/>
    </ligand>
</feature>
<protein>
    <submittedName>
        <fullName evidence="7">Pirin family protein</fullName>
    </submittedName>
</protein>
<feature type="region of interest" description="Disordered" evidence="4">
    <location>
        <begin position="298"/>
        <end position="335"/>
    </location>
</feature>
<dbReference type="Gene3D" id="2.60.120.10">
    <property type="entry name" value="Jelly Rolls"/>
    <property type="match status" value="2"/>
</dbReference>
<comment type="similarity">
    <text evidence="1 3">Belongs to the pirin family.</text>
</comment>
<comment type="cofactor">
    <cofactor evidence="2">
        <name>Fe cation</name>
        <dbReference type="ChEBI" id="CHEBI:24875"/>
    </cofactor>
    <text evidence="2">Binds 1 Fe cation per subunit.</text>
</comment>
<sequence>MSNLEVAPDEMVCGSAQSHAGVELLVPRNVPLGGPRAMDVRRTLPQKQRSLVGAWCFLDHFGPDPVGETGGMAVPRHPHTGLQTVSWLFTGEVEHRDSAGFHAMVRPGELNLMTAGRGISHSEFSTPETSVLHGAQLWVALPDSARHVSPTFAHHRPEPLTGTGFAVSVFLGSLTVLQDHGADLHSSSPVATHTELLGAEILLEPHTSIRVAVKAKHEHGVLLDSGTLHVGVDELPVDHLAYLPTGTQEITLTSGDQPVLALLIGGEPLGEQILMWWNFVGRTHDEVVEYRRQWQAEIGEEPGDTGSKRFGDFPSDTPAPLPAPVLPSVRLRPRD</sequence>
<dbReference type="InterPro" id="IPR012093">
    <property type="entry name" value="Pirin"/>
</dbReference>
<organism evidence="7 8">
    <name type="scientific">Paeniglutamicibacter gangotriensis</name>
    <dbReference type="NCBI Taxonomy" id="254787"/>
    <lineage>
        <taxon>Bacteria</taxon>
        <taxon>Bacillati</taxon>
        <taxon>Actinomycetota</taxon>
        <taxon>Actinomycetes</taxon>
        <taxon>Micrococcales</taxon>
        <taxon>Micrococcaceae</taxon>
        <taxon>Paeniglutamicibacter</taxon>
    </lineage>
</organism>
<feature type="domain" description="Pirin C-terminal" evidence="6">
    <location>
        <begin position="200"/>
        <end position="296"/>
    </location>
</feature>
<dbReference type="PANTHER" id="PTHR13903:SF8">
    <property type="entry name" value="PIRIN"/>
    <property type="match status" value="1"/>
</dbReference>
<evidence type="ECO:0000256" key="1">
    <source>
        <dbReference type="ARBA" id="ARBA00008416"/>
    </source>
</evidence>
<dbReference type="InterPro" id="IPR011051">
    <property type="entry name" value="RmlC_Cupin_sf"/>
</dbReference>